<reference evidence="3 4" key="1">
    <citation type="journal article" date="2012" name="Proc. Natl. Acad. Sci. U.S.A.">
        <title>Comparative genomics of Ceriporiopsis subvermispora and Phanerochaete chrysosporium provide insight into selective ligninolysis.</title>
        <authorList>
            <person name="Fernandez-Fueyo E."/>
            <person name="Ruiz-Duenas F.J."/>
            <person name="Ferreira P."/>
            <person name="Floudas D."/>
            <person name="Hibbett D.S."/>
            <person name="Canessa P."/>
            <person name="Larrondo L.F."/>
            <person name="James T.Y."/>
            <person name="Seelenfreund D."/>
            <person name="Lobos S."/>
            <person name="Polanco R."/>
            <person name="Tello M."/>
            <person name="Honda Y."/>
            <person name="Watanabe T."/>
            <person name="Watanabe T."/>
            <person name="Ryu J.S."/>
            <person name="Kubicek C.P."/>
            <person name="Schmoll M."/>
            <person name="Gaskell J."/>
            <person name="Hammel K.E."/>
            <person name="St John F.J."/>
            <person name="Vanden Wymelenberg A."/>
            <person name="Sabat G."/>
            <person name="Splinter BonDurant S."/>
            <person name="Syed K."/>
            <person name="Yadav J.S."/>
            <person name="Doddapaneni H."/>
            <person name="Subramanian V."/>
            <person name="Lavin J.L."/>
            <person name="Oguiza J.A."/>
            <person name="Perez G."/>
            <person name="Pisabarro A.G."/>
            <person name="Ramirez L."/>
            <person name="Santoyo F."/>
            <person name="Master E."/>
            <person name="Coutinho P.M."/>
            <person name="Henrissat B."/>
            <person name="Lombard V."/>
            <person name="Magnuson J.K."/>
            <person name="Kuees U."/>
            <person name="Hori C."/>
            <person name="Igarashi K."/>
            <person name="Samejima M."/>
            <person name="Held B.W."/>
            <person name="Barry K.W."/>
            <person name="LaButti K.M."/>
            <person name="Lapidus A."/>
            <person name="Lindquist E.A."/>
            <person name="Lucas S.M."/>
            <person name="Riley R."/>
            <person name="Salamov A.A."/>
            <person name="Hoffmeister D."/>
            <person name="Schwenk D."/>
            <person name="Hadar Y."/>
            <person name="Yarden O."/>
            <person name="de Vries R.P."/>
            <person name="Wiebenga A."/>
            <person name="Stenlid J."/>
            <person name="Eastwood D."/>
            <person name="Grigoriev I.V."/>
            <person name="Berka R.M."/>
            <person name="Blanchette R.A."/>
            <person name="Kersten P."/>
            <person name="Martinez A.T."/>
            <person name="Vicuna R."/>
            <person name="Cullen D."/>
        </authorList>
    </citation>
    <scope>NUCLEOTIDE SEQUENCE [LARGE SCALE GENOMIC DNA]</scope>
    <source>
        <strain evidence="3 4">B</strain>
    </source>
</reference>
<sequence>MYGHGQEWITSVDHPSSRHSGINDGDPFHFSQGGDDVPANLFPGPLQGVEDLYEPFDNGPQAMFNPVPQSFEALRVGLHFSIPPETGQNSHIAESTFIDVPQETQGEYLPVGAFDMPLASTFQTTAGQSLHQDQNWNMSQSGAGPAAGDFEGSLFVSNNTIDFNIAPNVMPVDSSEAQPLILPDGYTDGSTDALRGINFTIIVLISVWVLFRLFVWIFVSYTRGSEYHGPRRPVCRSAEKGAAASL</sequence>
<keyword evidence="2" id="KW-0472">Membrane</keyword>
<evidence type="ECO:0000256" key="2">
    <source>
        <dbReference type="SAM" id="Phobius"/>
    </source>
</evidence>
<feature type="region of interest" description="Disordered" evidence="1">
    <location>
        <begin position="1"/>
        <end position="23"/>
    </location>
</feature>
<protein>
    <submittedName>
        <fullName evidence="3">Uncharacterized protein</fullName>
    </submittedName>
</protein>
<gene>
    <name evidence="3" type="ORF">CERSUDRAFT_90129</name>
</gene>
<dbReference type="AlphaFoldDB" id="M2RRP4"/>
<dbReference type="HOGENOM" id="CLU_1128937_0_0_1"/>
<dbReference type="EMBL" id="KB445791">
    <property type="protein sequence ID" value="EMD41561.1"/>
    <property type="molecule type" value="Genomic_DNA"/>
</dbReference>
<feature type="transmembrane region" description="Helical" evidence="2">
    <location>
        <begin position="199"/>
        <end position="222"/>
    </location>
</feature>
<dbReference type="Proteomes" id="UP000016930">
    <property type="component" value="Unassembled WGS sequence"/>
</dbReference>
<keyword evidence="2" id="KW-1133">Transmembrane helix</keyword>
<evidence type="ECO:0000313" key="4">
    <source>
        <dbReference type="Proteomes" id="UP000016930"/>
    </source>
</evidence>
<evidence type="ECO:0000313" key="3">
    <source>
        <dbReference type="EMBL" id="EMD41561.1"/>
    </source>
</evidence>
<accession>M2RRP4</accession>
<name>M2RRP4_CERS8</name>
<evidence type="ECO:0000256" key="1">
    <source>
        <dbReference type="SAM" id="MobiDB-lite"/>
    </source>
</evidence>
<organism evidence="3 4">
    <name type="scientific">Ceriporiopsis subvermispora (strain B)</name>
    <name type="common">White-rot fungus</name>
    <name type="synonym">Gelatoporia subvermispora</name>
    <dbReference type="NCBI Taxonomy" id="914234"/>
    <lineage>
        <taxon>Eukaryota</taxon>
        <taxon>Fungi</taxon>
        <taxon>Dikarya</taxon>
        <taxon>Basidiomycota</taxon>
        <taxon>Agaricomycotina</taxon>
        <taxon>Agaricomycetes</taxon>
        <taxon>Polyporales</taxon>
        <taxon>Gelatoporiaceae</taxon>
        <taxon>Gelatoporia</taxon>
    </lineage>
</organism>
<proteinExistence type="predicted"/>
<keyword evidence="4" id="KW-1185">Reference proteome</keyword>
<keyword evidence="2" id="KW-0812">Transmembrane</keyword>